<dbReference type="InterPro" id="IPR021109">
    <property type="entry name" value="Peptidase_aspartic_dom_sf"/>
</dbReference>
<name>A0A6L2KKU6_TANCI</name>
<dbReference type="PANTHER" id="PTHR33067">
    <property type="entry name" value="RNA-DIRECTED DNA POLYMERASE-RELATED"/>
    <property type="match status" value="1"/>
</dbReference>
<keyword evidence="1" id="KW-0695">RNA-directed DNA polymerase</keyword>
<organism evidence="1">
    <name type="scientific">Tanacetum cinerariifolium</name>
    <name type="common">Dalmatian daisy</name>
    <name type="synonym">Chrysanthemum cinerariifolium</name>
    <dbReference type="NCBI Taxonomy" id="118510"/>
    <lineage>
        <taxon>Eukaryota</taxon>
        <taxon>Viridiplantae</taxon>
        <taxon>Streptophyta</taxon>
        <taxon>Embryophyta</taxon>
        <taxon>Tracheophyta</taxon>
        <taxon>Spermatophyta</taxon>
        <taxon>Magnoliopsida</taxon>
        <taxon>eudicotyledons</taxon>
        <taxon>Gunneridae</taxon>
        <taxon>Pentapetalae</taxon>
        <taxon>asterids</taxon>
        <taxon>campanulids</taxon>
        <taxon>Asterales</taxon>
        <taxon>Asteraceae</taxon>
        <taxon>Asteroideae</taxon>
        <taxon>Anthemideae</taxon>
        <taxon>Anthemidinae</taxon>
        <taxon>Tanacetum</taxon>
    </lineage>
</organism>
<dbReference type="SUPFAM" id="SSF50630">
    <property type="entry name" value="Acid proteases"/>
    <property type="match status" value="1"/>
</dbReference>
<dbReference type="GO" id="GO:0003964">
    <property type="term" value="F:RNA-directed DNA polymerase activity"/>
    <property type="evidence" value="ECO:0007669"/>
    <property type="project" value="UniProtKB-KW"/>
</dbReference>
<protein>
    <submittedName>
        <fullName evidence="1">Reverse transcriptase domain-containing protein</fullName>
    </submittedName>
</protein>
<dbReference type="AlphaFoldDB" id="A0A6L2KKU6"/>
<accession>A0A6L2KKU6</accession>
<comment type="caution">
    <text evidence="1">The sequence shown here is derived from an EMBL/GenBank/DDBJ whole genome shotgun (WGS) entry which is preliminary data.</text>
</comment>
<dbReference type="EMBL" id="BKCJ010002664">
    <property type="protein sequence ID" value="GEU50098.1"/>
    <property type="molecule type" value="Genomic_DNA"/>
</dbReference>
<dbReference type="PANTHER" id="PTHR33067:SF9">
    <property type="entry name" value="RNA-DIRECTED DNA POLYMERASE"/>
    <property type="match status" value="1"/>
</dbReference>
<proteinExistence type="predicted"/>
<sequence>MAGQAPPQGPIPDLCSLEELLQAPTDGVGDAIVVPSILANQSELKIANGNFLTKNTQEALTIIENKSKVQASRNKTQVASASGSSTQDAHVTALTKQVGAFCSSFNQPINSVQNSCEMYGGPYPYYECQAAGGYTQEEVERDPEMIMDQVPTESTIRALPLVVQSPPAPVSFEIPHPPTLSFFELPNGPPKKLPEKLGDPGRFPIPCDFYELESCMALADLGASINLMTLSVWKKLSLPDLTPTRMTLELATKSIAFPPGKAEDVCVQVGKFTFPADFVVVDPHVPLILGRPFLKTAHALVNVHGEELILRDGDEKLIFHADSTSKHPHKHGNESINMINFIDITCEDHFLKVLKIKKLNHPSSGSTAPLSDSLPSLAPFETSDSLLEEFAEELAILDPFPTGNEDNNFDPEADLRKIEYLLNRDPSTESDIDIFDPILERFTDEHALNYSPPPRDDDDDLFDPKSDNDEWKKLLYDDFYKDIDFEKDKNKDSKMKLLIDEANIFESNVLLP</sequence>
<reference evidence="1" key="1">
    <citation type="journal article" date="2019" name="Sci. Rep.">
        <title>Draft genome of Tanacetum cinerariifolium, the natural source of mosquito coil.</title>
        <authorList>
            <person name="Yamashiro T."/>
            <person name="Shiraishi A."/>
            <person name="Satake H."/>
            <person name="Nakayama K."/>
        </authorList>
    </citation>
    <scope>NUCLEOTIDE SEQUENCE</scope>
</reference>
<dbReference type="CDD" id="cd00303">
    <property type="entry name" value="retropepsin_like"/>
    <property type="match status" value="1"/>
</dbReference>
<keyword evidence="1" id="KW-0808">Transferase</keyword>
<dbReference type="Gene3D" id="2.40.70.10">
    <property type="entry name" value="Acid Proteases"/>
    <property type="match status" value="1"/>
</dbReference>
<keyword evidence="1" id="KW-0548">Nucleotidyltransferase</keyword>
<evidence type="ECO:0000313" key="1">
    <source>
        <dbReference type="EMBL" id="GEU50098.1"/>
    </source>
</evidence>
<gene>
    <name evidence="1" type="ORF">Tci_022076</name>
</gene>